<accession>A0AB39SLL5</accession>
<organism evidence="1">
    <name type="scientific">Streptomyces sp. R35</name>
    <dbReference type="NCBI Taxonomy" id="3238630"/>
    <lineage>
        <taxon>Bacteria</taxon>
        <taxon>Bacillati</taxon>
        <taxon>Actinomycetota</taxon>
        <taxon>Actinomycetes</taxon>
        <taxon>Kitasatosporales</taxon>
        <taxon>Streptomycetaceae</taxon>
        <taxon>Streptomyces</taxon>
    </lineage>
</organism>
<dbReference type="RefSeq" id="WP_369265750.1">
    <property type="nucleotide sequence ID" value="NZ_CP163440.1"/>
</dbReference>
<name>A0AB39SLL5_9ACTN</name>
<dbReference type="EMBL" id="CP163440">
    <property type="protein sequence ID" value="XDQ69012.1"/>
    <property type="molecule type" value="Genomic_DNA"/>
</dbReference>
<reference evidence="1" key="1">
    <citation type="submission" date="2024-07" db="EMBL/GenBank/DDBJ databases">
        <authorList>
            <person name="Yu S.T."/>
        </authorList>
    </citation>
    <scope>NUCLEOTIDE SEQUENCE</scope>
    <source>
        <strain evidence="1">R35</strain>
    </source>
</reference>
<dbReference type="AlphaFoldDB" id="A0AB39SLL5"/>
<protein>
    <submittedName>
        <fullName evidence="1">Uncharacterized protein</fullName>
    </submittedName>
</protein>
<proteinExistence type="predicted"/>
<gene>
    <name evidence="1" type="ORF">AB5J50_00015</name>
</gene>
<evidence type="ECO:0000313" key="1">
    <source>
        <dbReference type="EMBL" id="XDQ69012.1"/>
    </source>
</evidence>
<sequence>MQRDRRGGVASTTHQHFAVPAAYQGNEGGDLPLLSRWLLERRHNVTAQINARQELNMRWR</sequence>